<dbReference type="RefSeq" id="WP_083728555.1">
    <property type="nucleotide sequence ID" value="NZ_FOUD01000003.1"/>
</dbReference>
<feature type="domain" description="Histidine kinase" evidence="13">
    <location>
        <begin position="314"/>
        <end position="533"/>
    </location>
</feature>
<comment type="subcellular location">
    <subcellularLocation>
        <location evidence="2">Cell membrane</location>
    </subcellularLocation>
    <subcellularLocation>
        <location evidence="3">Membrane raft</location>
        <topology evidence="3">Multi-pass membrane protein</topology>
    </subcellularLocation>
</comment>
<accession>A0A1S8DDK9</accession>
<dbReference type="GO" id="GO:0045121">
    <property type="term" value="C:membrane raft"/>
    <property type="evidence" value="ECO:0007669"/>
    <property type="project" value="UniProtKB-SubCell"/>
</dbReference>
<evidence type="ECO:0000256" key="7">
    <source>
        <dbReference type="ARBA" id="ARBA00022679"/>
    </source>
</evidence>
<evidence type="ECO:0000256" key="6">
    <source>
        <dbReference type="ARBA" id="ARBA00022553"/>
    </source>
</evidence>
<name>A0A1S8DDK9_9GAMM</name>
<dbReference type="SUPFAM" id="SSF47384">
    <property type="entry name" value="Homodimeric domain of signal transducing histidine kinase"/>
    <property type="match status" value="1"/>
</dbReference>
<dbReference type="InterPro" id="IPR003018">
    <property type="entry name" value="GAF"/>
</dbReference>
<dbReference type="InterPro" id="IPR035965">
    <property type="entry name" value="PAS-like_dom_sf"/>
</dbReference>
<dbReference type="Pfam" id="PF02518">
    <property type="entry name" value="HATPase_c"/>
    <property type="match status" value="1"/>
</dbReference>
<dbReference type="CDD" id="cd16922">
    <property type="entry name" value="HATPase_EvgS-ArcB-TorS-like"/>
    <property type="match status" value="1"/>
</dbReference>
<dbReference type="PANTHER" id="PTHR43047:SF72">
    <property type="entry name" value="OSMOSENSING HISTIDINE PROTEIN KINASE SLN1"/>
    <property type="match status" value="1"/>
</dbReference>
<dbReference type="AlphaFoldDB" id="A0A1S8DDK9"/>
<dbReference type="EMBL" id="MUBC01000040">
    <property type="protein sequence ID" value="ONM42959.1"/>
    <property type="molecule type" value="Genomic_DNA"/>
</dbReference>
<dbReference type="GO" id="GO:0000155">
    <property type="term" value="F:phosphorelay sensor kinase activity"/>
    <property type="evidence" value="ECO:0007669"/>
    <property type="project" value="InterPro"/>
</dbReference>
<dbReference type="SMART" id="SM00388">
    <property type="entry name" value="HisKA"/>
    <property type="match status" value="1"/>
</dbReference>
<dbReference type="Proteomes" id="UP000242847">
    <property type="component" value="Unassembled WGS sequence"/>
</dbReference>
<dbReference type="InterPro" id="IPR003594">
    <property type="entry name" value="HATPase_dom"/>
</dbReference>
<keyword evidence="5" id="KW-1003">Cell membrane</keyword>
<dbReference type="CDD" id="cd00082">
    <property type="entry name" value="HisKA"/>
    <property type="match status" value="1"/>
</dbReference>
<evidence type="ECO:0000259" key="13">
    <source>
        <dbReference type="PROSITE" id="PS50109"/>
    </source>
</evidence>
<dbReference type="InterPro" id="IPR036890">
    <property type="entry name" value="HATPase_C_sf"/>
</dbReference>
<evidence type="ECO:0000313" key="15">
    <source>
        <dbReference type="Proteomes" id="UP000242847"/>
    </source>
</evidence>
<protein>
    <recommendedName>
        <fullName evidence="4">histidine kinase</fullName>
        <ecNumber evidence="4">2.7.13.3</ecNumber>
    </recommendedName>
</protein>
<comment type="caution">
    <text evidence="14">The sequence shown here is derived from an EMBL/GenBank/DDBJ whole genome shotgun (WGS) entry which is preliminary data.</text>
</comment>
<keyword evidence="11" id="KW-0902">Two-component regulatory system</keyword>
<keyword evidence="6" id="KW-0597">Phosphoprotein</keyword>
<evidence type="ECO:0000313" key="14">
    <source>
        <dbReference type="EMBL" id="ONM42959.1"/>
    </source>
</evidence>
<dbReference type="SMART" id="SM00387">
    <property type="entry name" value="HATPase_c"/>
    <property type="match status" value="1"/>
</dbReference>
<evidence type="ECO:0000256" key="4">
    <source>
        <dbReference type="ARBA" id="ARBA00012438"/>
    </source>
</evidence>
<dbReference type="OrthoDB" id="9812358at2"/>
<keyword evidence="9" id="KW-0418">Kinase</keyword>
<dbReference type="Gene3D" id="1.10.287.130">
    <property type="match status" value="1"/>
</dbReference>
<dbReference type="FunFam" id="3.30.565.10:FF:000023">
    <property type="entry name" value="PAS domain-containing sensor histidine kinase"/>
    <property type="match status" value="1"/>
</dbReference>
<keyword evidence="8" id="KW-0547">Nucleotide-binding</keyword>
<dbReference type="PRINTS" id="PR00344">
    <property type="entry name" value="BCTRLSENSOR"/>
</dbReference>
<dbReference type="SUPFAM" id="SSF55785">
    <property type="entry name" value="PYP-like sensor domain (PAS domain)"/>
    <property type="match status" value="1"/>
</dbReference>
<evidence type="ECO:0000256" key="1">
    <source>
        <dbReference type="ARBA" id="ARBA00000085"/>
    </source>
</evidence>
<keyword evidence="7" id="KW-0808">Transferase</keyword>
<dbReference type="STRING" id="254161.SAMN05216256_103131"/>
<reference evidence="14 15" key="1">
    <citation type="submission" date="2017-01" db="EMBL/GenBank/DDBJ databases">
        <title>Draft genome sequence of Pseudomonas pachastrellae type strain CCUG 46540T from a deep sea.</title>
        <authorList>
            <person name="Gomila M."/>
            <person name="Mulet M."/>
            <person name="Lalucat J."/>
            <person name="Garcia-Valdes E."/>
        </authorList>
    </citation>
    <scope>NUCLEOTIDE SEQUENCE [LARGE SCALE GENOMIC DNA]</scope>
    <source>
        <strain evidence="14 15">CCUG 46540</strain>
    </source>
</reference>
<dbReference type="InterPro" id="IPR005467">
    <property type="entry name" value="His_kinase_dom"/>
</dbReference>
<evidence type="ECO:0000256" key="12">
    <source>
        <dbReference type="ARBA" id="ARBA00023136"/>
    </source>
</evidence>
<evidence type="ECO:0000256" key="5">
    <source>
        <dbReference type="ARBA" id="ARBA00022475"/>
    </source>
</evidence>
<dbReference type="GO" id="GO:0005886">
    <property type="term" value="C:plasma membrane"/>
    <property type="evidence" value="ECO:0007669"/>
    <property type="project" value="UniProtKB-SubCell"/>
</dbReference>
<dbReference type="PANTHER" id="PTHR43047">
    <property type="entry name" value="TWO-COMPONENT HISTIDINE PROTEIN KINASE"/>
    <property type="match status" value="1"/>
</dbReference>
<evidence type="ECO:0000256" key="3">
    <source>
        <dbReference type="ARBA" id="ARBA00004314"/>
    </source>
</evidence>
<keyword evidence="10" id="KW-0067">ATP-binding</keyword>
<dbReference type="PROSITE" id="PS50109">
    <property type="entry name" value="HIS_KIN"/>
    <property type="match status" value="1"/>
</dbReference>
<sequence length="536" mass="59524">MSHHQNTAEHREARRLDALARLQILDTPSEQAFDDLTELAARWLDTPIALVSMVDDQRQWFKSRVGLAVNQTPRELAFCAHAIQAHELFEVPDAALDDRFSDNPLVTSDPHIRFYAGMPIASPEGELVGTLCVIDRVPRQLTESQQDTLRRLARIAEFQLRLRLSLLDSEERALALEHQEALNQRLLDSITAGVVACNDAGELTLFNNTAQQWHGTDVMKVAPSEWGRYYDLYESDGTTPLATEAIPLLRAWRGEAVDNIEISIAAVGQPLRQVLCSGGQLYPEHAGTGAAIVVMHDITEIRRASNLKSEFLATVSHELRTPLTAISGAIGLLRNGATGSLPPASERLLRIAQDNSQRLSELVNDLLDMEKLEAGQLDLQLKPQLLRPIVEQALEINQPYAERYQVSWRLEPAATDPMVLVDERRLQQVLSNYLSNAAKFSHAGGLIQVQVLIEGDEVEVQVVDQGIGIAEEQQQLLFNKFIQLDNSNARQRGGTGLGLAICKELIERMDGQVGVRSREGAGAFFWFRLPLSQAVL</sequence>
<comment type="catalytic activity">
    <reaction evidence="1">
        <text>ATP + protein L-histidine = ADP + protein N-phospho-L-histidine.</text>
        <dbReference type="EC" id="2.7.13.3"/>
    </reaction>
</comment>
<dbReference type="SMART" id="SM00065">
    <property type="entry name" value="GAF"/>
    <property type="match status" value="1"/>
</dbReference>
<dbReference type="Gene3D" id="3.30.450.40">
    <property type="match status" value="1"/>
</dbReference>
<dbReference type="FunFam" id="1.10.287.130:FF:000001">
    <property type="entry name" value="Two-component sensor histidine kinase"/>
    <property type="match status" value="1"/>
</dbReference>
<dbReference type="Gene3D" id="3.30.565.10">
    <property type="entry name" value="Histidine kinase-like ATPase, C-terminal domain"/>
    <property type="match status" value="1"/>
</dbReference>
<gene>
    <name evidence="14" type="ORF">BXT89_15320</name>
</gene>
<evidence type="ECO:0000256" key="2">
    <source>
        <dbReference type="ARBA" id="ARBA00004236"/>
    </source>
</evidence>
<proteinExistence type="predicted"/>
<dbReference type="EC" id="2.7.13.3" evidence="4"/>
<dbReference type="InterPro" id="IPR004358">
    <property type="entry name" value="Sig_transdc_His_kin-like_C"/>
</dbReference>
<dbReference type="InterPro" id="IPR029016">
    <property type="entry name" value="GAF-like_dom_sf"/>
</dbReference>
<keyword evidence="12" id="KW-0472">Membrane</keyword>
<dbReference type="SUPFAM" id="SSF55781">
    <property type="entry name" value="GAF domain-like"/>
    <property type="match status" value="1"/>
</dbReference>
<dbReference type="GO" id="GO:0009927">
    <property type="term" value="F:histidine phosphotransfer kinase activity"/>
    <property type="evidence" value="ECO:0007669"/>
    <property type="project" value="TreeGrafter"/>
</dbReference>
<dbReference type="SUPFAM" id="SSF55874">
    <property type="entry name" value="ATPase domain of HSP90 chaperone/DNA topoisomerase II/histidine kinase"/>
    <property type="match status" value="1"/>
</dbReference>
<dbReference type="Gene3D" id="3.30.450.20">
    <property type="entry name" value="PAS domain"/>
    <property type="match status" value="1"/>
</dbReference>
<dbReference type="InterPro" id="IPR003661">
    <property type="entry name" value="HisK_dim/P_dom"/>
</dbReference>
<dbReference type="InterPro" id="IPR036097">
    <property type="entry name" value="HisK_dim/P_sf"/>
</dbReference>
<dbReference type="Pfam" id="PF01590">
    <property type="entry name" value="GAF"/>
    <property type="match status" value="1"/>
</dbReference>
<evidence type="ECO:0000256" key="10">
    <source>
        <dbReference type="ARBA" id="ARBA00022840"/>
    </source>
</evidence>
<evidence type="ECO:0000256" key="11">
    <source>
        <dbReference type="ARBA" id="ARBA00023012"/>
    </source>
</evidence>
<keyword evidence="15" id="KW-1185">Reference proteome</keyword>
<dbReference type="GO" id="GO:0005524">
    <property type="term" value="F:ATP binding"/>
    <property type="evidence" value="ECO:0007669"/>
    <property type="project" value="UniProtKB-KW"/>
</dbReference>
<organism evidence="14 15">
    <name type="scientific">Halopseudomonas pachastrellae</name>
    <dbReference type="NCBI Taxonomy" id="254161"/>
    <lineage>
        <taxon>Bacteria</taxon>
        <taxon>Pseudomonadati</taxon>
        <taxon>Pseudomonadota</taxon>
        <taxon>Gammaproteobacteria</taxon>
        <taxon>Pseudomonadales</taxon>
        <taxon>Pseudomonadaceae</taxon>
        <taxon>Halopseudomonas</taxon>
    </lineage>
</organism>
<dbReference type="Pfam" id="PF00512">
    <property type="entry name" value="HisKA"/>
    <property type="match status" value="1"/>
</dbReference>
<evidence type="ECO:0000256" key="8">
    <source>
        <dbReference type="ARBA" id="ARBA00022741"/>
    </source>
</evidence>
<evidence type="ECO:0000256" key="9">
    <source>
        <dbReference type="ARBA" id="ARBA00022777"/>
    </source>
</evidence>